<accession>T1KUZ1</accession>
<evidence type="ECO:0000256" key="1">
    <source>
        <dbReference type="SAM" id="MobiDB-lite"/>
    </source>
</evidence>
<dbReference type="AlphaFoldDB" id="T1KUZ1"/>
<proteinExistence type="predicted"/>
<organism evidence="2 3">
    <name type="scientific">Tetranychus urticae</name>
    <name type="common">Two-spotted spider mite</name>
    <dbReference type="NCBI Taxonomy" id="32264"/>
    <lineage>
        <taxon>Eukaryota</taxon>
        <taxon>Metazoa</taxon>
        <taxon>Ecdysozoa</taxon>
        <taxon>Arthropoda</taxon>
        <taxon>Chelicerata</taxon>
        <taxon>Arachnida</taxon>
        <taxon>Acari</taxon>
        <taxon>Acariformes</taxon>
        <taxon>Trombidiformes</taxon>
        <taxon>Prostigmata</taxon>
        <taxon>Eleutherengona</taxon>
        <taxon>Raphignathae</taxon>
        <taxon>Tetranychoidea</taxon>
        <taxon>Tetranychidae</taxon>
        <taxon>Tetranychus</taxon>
    </lineage>
</organism>
<protein>
    <submittedName>
        <fullName evidence="2">Uncharacterized protein</fullName>
    </submittedName>
</protein>
<feature type="compositionally biased region" description="Acidic residues" evidence="1">
    <location>
        <begin position="53"/>
        <end position="69"/>
    </location>
</feature>
<dbReference type="EnsemblMetazoa" id="tetur22g01790.1">
    <property type="protein sequence ID" value="tetur22g01790.1"/>
    <property type="gene ID" value="tetur22g01790"/>
</dbReference>
<reference evidence="2" key="2">
    <citation type="submission" date="2015-06" db="UniProtKB">
        <authorList>
            <consortium name="EnsemblMetazoa"/>
        </authorList>
    </citation>
    <scope>IDENTIFICATION</scope>
</reference>
<keyword evidence="3" id="KW-1185">Reference proteome</keyword>
<dbReference type="HOGENOM" id="CLU_2253470_0_0_1"/>
<sequence length="104" mass="12026">MLCKCNSNNNDNCNNNHNNKYVAVIKGVKAKCYIDMKKRMKRKKINKRNKLDADEDDADDGDDGDDEGEQKERKRCVDVLKGRDKAKWPGKGIFWFLVHLSPPQ</sequence>
<feature type="region of interest" description="Disordered" evidence="1">
    <location>
        <begin position="41"/>
        <end position="74"/>
    </location>
</feature>
<reference evidence="3" key="1">
    <citation type="submission" date="2011-08" db="EMBL/GenBank/DDBJ databases">
        <authorList>
            <person name="Rombauts S."/>
        </authorList>
    </citation>
    <scope>NUCLEOTIDE SEQUENCE</scope>
    <source>
        <strain evidence="3">London</strain>
    </source>
</reference>
<evidence type="ECO:0000313" key="2">
    <source>
        <dbReference type="EnsemblMetazoa" id="tetur22g01790.1"/>
    </source>
</evidence>
<name>T1KUZ1_TETUR</name>
<dbReference type="Proteomes" id="UP000015104">
    <property type="component" value="Unassembled WGS sequence"/>
</dbReference>
<dbReference type="EMBL" id="CAEY01000586">
    <property type="status" value="NOT_ANNOTATED_CDS"/>
    <property type="molecule type" value="Genomic_DNA"/>
</dbReference>
<evidence type="ECO:0000313" key="3">
    <source>
        <dbReference type="Proteomes" id="UP000015104"/>
    </source>
</evidence>